<feature type="compositionally biased region" description="Polar residues" evidence="11">
    <location>
        <begin position="164"/>
        <end position="176"/>
    </location>
</feature>
<evidence type="ECO:0000256" key="5">
    <source>
        <dbReference type="ARBA" id="ARBA00023163"/>
    </source>
</evidence>
<feature type="DNA-binding region" description="Homeobox" evidence="8">
    <location>
        <begin position="50"/>
        <end position="109"/>
    </location>
</feature>
<evidence type="ECO:0000256" key="6">
    <source>
        <dbReference type="ARBA" id="ARBA00023242"/>
    </source>
</evidence>
<dbReference type="GO" id="GO:0045893">
    <property type="term" value="P:positive regulation of DNA-templated transcription"/>
    <property type="evidence" value="ECO:0007669"/>
    <property type="project" value="TreeGrafter"/>
</dbReference>
<evidence type="ECO:0000256" key="2">
    <source>
        <dbReference type="ARBA" id="ARBA00023015"/>
    </source>
</evidence>
<gene>
    <name evidence="13" type="ORF">MUK42_15841</name>
</gene>
<proteinExistence type="inferred from homology"/>
<evidence type="ECO:0000256" key="8">
    <source>
        <dbReference type="PROSITE-ProRule" id="PRU00108"/>
    </source>
</evidence>
<dbReference type="InterPro" id="IPR009057">
    <property type="entry name" value="Homeodomain-like_sf"/>
</dbReference>
<evidence type="ECO:0000256" key="1">
    <source>
        <dbReference type="ARBA" id="ARBA00004123"/>
    </source>
</evidence>
<dbReference type="PRINTS" id="PR00031">
    <property type="entry name" value="HTHREPRESSR"/>
</dbReference>
<comment type="subcellular location">
    <subcellularLocation>
        <location evidence="1 8 9">Nucleus</location>
    </subcellularLocation>
</comment>
<evidence type="ECO:0000256" key="4">
    <source>
        <dbReference type="ARBA" id="ARBA00023155"/>
    </source>
</evidence>
<comment type="similarity">
    <text evidence="7 10">Belongs to the HD-ZIP homeobox family. Class I subfamily.</text>
</comment>
<dbReference type="PANTHER" id="PTHR24326:SF527">
    <property type="entry name" value="HOMEOBOX-LEUCINE ZIPPER PROTEIN ATHB-40"/>
    <property type="match status" value="1"/>
</dbReference>
<dbReference type="GO" id="GO:0005634">
    <property type="term" value="C:nucleus"/>
    <property type="evidence" value="ECO:0007669"/>
    <property type="project" value="UniProtKB-SubCell"/>
</dbReference>
<dbReference type="Proteomes" id="UP001055439">
    <property type="component" value="Chromosome 8"/>
</dbReference>
<dbReference type="PANTHER" id="PTHR24326">
    <property type="entry name" value="HOMEOBOX-LEUCINE ZIPPER PROTEIN"/>
    <property type="match status" value="1"/>
</dbReference>
<dbReference type="PROSITE" id="PS00027">
    <property type="entry name" value="HOMEOBOX_1"/>
    <property type="match status" value="1"/>
</dbReference>
<evidence type="ECO:0000256" key="7">
    <source>
        <dbReference type="ARBA" id="ARBA00025748"/>
    </source>
</evidence>
<dbReference type="InterPro" id="IPR001356">
    <property type="entry name" value="HD"/>
</dbReference>
<reference evidence="13" key="1">
    <citation type="submission" date="2022-05" db="EMBL/GenBank/DDBJ databases">
        <title>The Musa troglodytarum L. genome provides insights into the mechanism of non-climacteric behaviour and enrichment of carotenoids.</title>
        <authorList>
            <person name="Wang J."/>
        </authorList>
    </citation>
    <scope>NUCLEOTIDE SEQUENCE</scope>
    <source>
        <tissue evidence="13">Leaf</tissue>
    </source>
</reference>
<dbReference type="InterPro" id="IPR017970">
    <property type="entry name" value="Homeobox_CS"/>
</dbReference>
<dbReference type="GO" id="GO:0000981">
    <property type="term" value="F:DNA-binding transcription factor activity, RNA polymerase II-specific"/>
    <property type="evidence" value="ECO:0007669"/>
    <property type="project" value="UniProtKB-UniRule"/>
</dbReference>
<evidence type="ECO:0000256" key="9">
    <source>
        <dbReference type="RuleBase" id="RU000682"/>
    </source>
</evidence>
<keyword evidence="14" id="KW-1185">Reference proteome</keyword>
<feature type="region of interest" description="Disordered" evidence="11">
    <location>
        <begin position="156"/>
        <end position="179"/>
    </location>
</feature>
<dbReference type="SUPFAM" id="SSF46689">
    <property type="entry name" value="Homeodomain-like"/>
    <property type="match status" value="1"/>
</dbReference>
<dbReference type="PROSITE" id="PS50071">
    <property type="entry name" value="HOMEOBOX_2"/>
    <property type="match status" value="1"/>
</dbReference>
<keyword evidence="6 8" id="KW-0539">Nucleus</keyword>
<dbReference type="CDD" id="cd00086">
    <property type="entry name" value="homeodomain"/>
    <property type="match status" value="1"/>
</dbReference>
<dbReference type="InterPro" id="IPR000047">
    <property type="entry name" value="HTH_motif"/>
</dbReference>
<evidence type="ECO:0000256" key="3">
    <source>
        <dbReference type="ARBA" id="ARBA00023125"/>
    </source>
</evidence>
<evidence type="ECO:0000256" key="11">
    <source>
        <dbReference type="SAM" id="MobiDB-lite"/>
    </source>
</evidence>
<keyword evidence="2 10" id="KW-0805">Transcription regulation</keyword>
<dbReference type="Pfam" id="PF00046">
    <property type="entry name" value="Homeodomain"/>
    <property type="match status" value="1"/>
</dbReference>
<dbReference type="AlphaFoldDB" id="A0A9E7HM63"/>
<comment type="function">
    <text evidence="10">Transcription factor.</text>
</comment>
<evidence type="ECO:0000256" key="10">
    <source>
        <dbReference type="RuleBase" id="RU369038"/>
    </source>
</evidence>
<dbReference type="SMART" id="SM00389">
    <property type="entry name" value="HOX"/>
    <property type="match status" value="1"/>
</dbReference>
<organism evidence="13 14">
    <name type="scientific">Musa troglodytarum</name>
    <name type="common">fe'i banana</name>
    <dbReference type="NCBI Taxonomy" id="320322"/>
    <lineage>
        <taxon>Eukaryota</taxon>
        <taxon>Viridiplantae</taxon>
        <taxon>Streptophyta</taxon>
        <taxon>Embryophyta</taxon>
        <taxon>Tracheophyta</taxon>
        <taxon>Spermatophyta</taxon>
        <taxon>Magnoliopsida</taxon>
        <taxon>Liliopsida</taxon>
        <taxon>Zingiberales</taxon>
        <taxon>Musaceae</taxon>
        <taxon>Musa</taxon>
    </lineage>
</organism>
<dbReference type="InterPro" id="IPR045224">
    <property type="entry name" value="HDZip_class_I_plant"/>
</dbReference>
<dbReference type="GO" id="GO:0043565">
    <property type="term" value="F:sequence-specific DNA binding"/>
    <property type="evidence" value="ECO:0007669"/>
    <property type="project" value="TreeGrafter"/>
</dbReference>
<evidence type="ECO:0000313" key="13">
    <source>
        <dbReference type="EMBL" id="URE37106.1"/>
    </source>
</evidence>
<feature type="compositionally biased region" description="Basic residues" evidence="11">
    <location>
        <begin position="37"/>
        <end position="56"/>
    </location>
</feature>
<dbReference type="EMBL" id="CP097510">
    <property type="protein sequence ID" value="URE37106.1"/>
    <property type="molecule type" value="Genomic_DNA"/>
</dbReference>
<feature type="region of interest" description="Disordered" evidence="11">
    <location>
        <begin position="24"/>
        <end position="59"/>
    </location>
</feature>
<keyword evidence="3 8" id="KW-0238">DNA-binding</keyword>
<dbReference type="OrthoDB" id="6159439at2759"/>
<dbReference type="Gene3D" id="1.10.10.60">
    <property type="entry name" value="Homeodomain-like"/>
    <property type="match status" value="1"/>
</dbReference>
<keyword evidence="5 10" id="KW-0804">Transcription</keyword>
<sequence length="269" mass="30553">MENGDVVSESCISHEEGELMRFSALSASELHPPLPRGARRARRRRKKAKGDAKKRRLSDEQAKLLETRFGEEKKLEMGRKLRLATELGLDPKQVAVWFQNRRARDKSKQVEEAYLKLKPVHDAAVVEKCHLENEVTKLRGQLSEAQEEIRKLSLSTKEAVAGSRPSSSTLTHQPSVADTGVAEEEAELTYVQEFDFGYYMMDGDVASSFFLRSHRVLLCKVLLEVNSVSLHRMRPYEKHTNSVESLSSSCRSYSLTLLVPIVKDKMKIH</sequence>
<feature type="domain" description="Homeobox" evidence="12">
    <location>
        <begin position="48"/>
        <end position="108"/>
    </location>
</feature>
<evidence type="ECO:0000259" key="12">
    <source>
        <dbReference type="PROSITE" id="PS50071"/>
    </source>
</evidence>
<keyword evidence="4 8" id="KW-0371">Homeobox</keyword>
<accession>A0A9E7HM63</accession>
<evidence type="ECO:0000313" key="14">
    <source>
        <dbReference type="Proteomes" id="UP001055439"/>
    </source>
</evidence>
<protein>
    <recommendedName>
        <fullName evidence="10">Homeobox-leucine zipper protein</fullName>
    </recommendedName>
    <alternativeName>
        <fullName evidence="10">HD-ZIP protein</fullName>
    </alternativeName>
    <alternativeName>
        <fullName evidence="10">Homeodomain transcription factor</fullName>
    </alternativeName>
</protein>
<name>A0A9E7HM63_9LILI</name>